<dbReference type="SUPFAM" id="SSF47090">
    <property type="entry name" value="PGBD-like"/>
    <property type="match status" value="1"/>
</dbReference>
<gene>
    <name evidence="8" type="ORF">SAMN04488569_100152</name>
</gene>
<sequence length="494" mass="53530">MEQEPNKQKHTKKVSLFVYITSLIIVLIVGVIGTLSFSRLIETTPENMTQESVQDDEASTNSQSTELNQVDELYSILLANYFEEVDPDTLIEGALEGMAGAIGDPYTAYLDASQSTSLQEDTQGEFEGIGAEVMKEGEFVRIVSPISGSPAEKAGLQANDKIAEIDGESVADLSLQEAVALIRGPKDSEVELLLQRSEEEFTVTITRDAIPVESVVYELDESDSSIGYIQITNFNRPTYEELVTAIKDLDDKGAEKFVFDVRGNPGGLLDIALQMSNIFVEDGKPLMQSEIRGEDPVVYTADSEQYGSFKFDGEAVLLIDGGSASASEILAGAMSESAGIPLIGQTTFGKGTIQNVAPLTGDGEVKYTTGKWLTANGEWINEKGISPDIEVAMPDYQTLLLINSEETYQSGDTSDEVKNLNAILKALGYEVDEASSQFNDQTVEAVKAFQNTKELDADGIVTGATSSALVEALRALIEENDTQYNEAIKYLQSK</sequence>
<keyword evidence="6" id="KW-1133">Transmembrane helix</keyword>
<dbReference type="Gene3D" id="1.10.101.10">
    <property type="entry name" value="PGBD-like superfamily/PGBD"/>
    <property type="match status" value="1"/>
</dbReference>
<evidence type="ECO:0000256" key="3">
    <source>
        <dbReference type="ARBA" id="ARBA00022801"/>
    </source>
</evidence>
<dbReference type="InterPro" id="IPR036034">
    <property type="entry name" value="PDZ_sf"/>
</dbReference>
<dbReference type="Gene3D" id="3.90.226.10">
    <property type="entry name" value="2-enoyl-CoA Hydratase, Chain A, domain 1"/>
    <property type="match status" value="1"/>
</dbReference>
<dbReference type="PROSITE" id="PS50106">
    <property type="entry name" value="PDZ"/>
    <property type="match status" value="1"/>
</dbReference>
<keyword evidence="3 5" id="KW-0378">Hydrolase</keyword>
<dbReference type="RefSeq" id="WP_072694869.1">
    <property type="nucleotide sequence ID" value="NZ_FOSJ01000001.1"/>
</dbReference>
<dbReference type="Gene3D" id="3.30.750.44">
    <property type="match status" value="1"/>
</dbReference>
<evidence type="ECO:0000256" key="6">
    <source>
        <dbReference type="SAM" id="Phobius"/>
    </source>
</evidence>
<protein>
    <submittedName>
        <fullName evidence="8">Carboxyl-terminal processing protease</fullName>
    </submittedName>
</protein>
<evidence type="ECO:0000256" key="5">
    <source>
        <dbReference type="RuleBase" id="RU004404"/>
    </source>
</evidence>
<dbReference type="InterPro" id="IPR004447">
    <property type="entry name" value="Peptidase_S41A"/>
</dbReference>
<dbReference type="GO" id="GO:0004175">
    <property type="term" value="F:endopeptidase activity"/>
    <property type="evidence" value="ECO:0007669"/>
    <property type="project" value="TreeGrafter"/>
</dbReference>
<keyword evidence="6" id="KW-0472">Membrane</keyword>
<dbReference type="PANTHER" id="PTHR32060:SF30">
    <property type="entry name" value="CARBOXY-TERMINAL PROCESSING PROTEASE CTPA"/>
    <property type="match status" value="1"/>
</dbReference>
<evidence type="ECO:0000313" key="8">
    <source>
        <dbReference type="EMBL" id="SFJ84111.1"/>
    </source>
</evidence>
<dbReference type="Proteomes" id="UP000199589">
    <property type="component" value="Unassembled WGS sequence"/>
</dbReference>
<keyword evidence="6" id="KW-0812">Transmembrane</keyword>
<dbReference type="GO" id="GO:0030288">
    <property type="term" value="C:outer membrane-bounded periplasmic space"/>
    <property type="evidence" value="ECO:0007669"/>
    <property type="project" value="TreeGrafter"/>
</dbReference>
<dbReference type="Pfam" id="PF03572">
    <property type="entry name" value="Peptidase_S41"/>
    <property type="match status" value="1"/>
</dbReference>
<dbReference type="Gene3D" id="2.30.42.10">
    <property type="match status" value="1"/>
</dbReference>
<evidence type="ECO:0000313" key="9">
    <source>
        <dbReference type="Proteomes" id="UP000199589"/>
    </source>
</evidence>
<keyword evidence="4 5" id="KW-0720">Serine protease</keyword>
<dbReference type="GO" id="GO:0007165">
    <property type="term" value="P:signal transduction"/>
    <property type="evidence" value="ECO:0007669"/>
    <property type="project" value="TreeGrafter"/>
</dbReference>
<keyword evidence="2 5" id="KW-0645">Protease</keyword>
<evidence type="ECO:0000256" key="4">
    <source>
        <dbReference type="ARBA" id="ARBA00022825"/>
    </source>
</evidence>
<dbReference type="InterPro" id="IPR055210">
    <property type="entry name" value="CtpA/B_N"/>
</dbReference>
<dbReference type="AlphaFoldDB" id="A0A1I3UQH7"/>
<dbReference type="InterPro" id="IPR005151">
    <property type="entry name" value="Tail-specific_protease"/>
</dbReference>
<dbReference type="Pfam" id="PF17820">
    <property type="entry name" value="PDZ_6"/>
    <property type="match status" value="1"/>
</dbReference>
<dbReference type="OrthoDB" id="9812068at2"/>
<dbReference type="CDD" id="cd07560">
    <property type="entry name" value="Peptidase_S41_CPP"/>
    <property type="match status" value="1"/>
</dbReference>
<dbReference type="Pfam" id="PF01471">
    <property type="entry name" value="PG_binding_1"/>
    <property type="match status" value="1"/>
</dbReference>
<dbReference type="GO" id="GO:0008236">
    <property type="term" value="F:serine-type peptidase activity"/>
    <property type="evidence" value="ECO:0007669"/>
    <property type="project" value="UniProtKB-KW"/>
</dbReference>
<feature type="domain" description="PDZ" evidence="7">
    <location>
        <begin position="115"/>
        <end position="183"/>
    </location>
</feature>
<dbReference type="SMART" id="SM00228">
    <property type="entry name" value="PDZ"/>
    <property type="match status" value="1"/>
</dbReference>
<dbReference type="InterPro" id="IPR041489">
    <property type="entry name" value="PDZ_6"/>
</dbReference>
<accession>A0A1I3UQH7</accession>
<evidence type="ECO:0000256" key="1">
    <source>
        <dbReference type="ARBA" id="ARBA00009179"/>
    </source>
</evidence>
<dbReference type="FunFam" id="2.30.42.10:FF:000063">
    <property type="entry name" value="Peptidase, S41 family"/>
    <property type="match status" value="1"/>
</dbReference>
<dbReference type="SUPFAM" id="SSF50156">
    <property type="entry name" value="PDZ domain-like"/>
    <property type="match status" value="1"/>
</dbReference>
<dbReference type="InterPro" id="IPR029045">
    <property type="entry name" value="ClpP/crotonase-like_dom_sf"/>
</dbReference>
<dbReference type="NCBIfam" id="TIGR00225">
    <property type="entry name" value="prc"/>
    <property type="match status" value="1"/>
</dbReference>
<name>A0A1I3UQH7_9LACT</name>
<feature type="transmembrane region" description="Helical" evidence="6">
    <location>
        <begin position="16"/>
        <end position="37"/>
    </location>
</feature>
<dbReference type="Pfam" id="PF22694">
    <property type="entry name" value="CtpB_N-like"/>
    <property type="match status" value="1"/>
</dbReference>
<dbReference type="PANTHER" id="PTHR32060">
    <property type="entry name" value="TAIL-SPECIFIC PROTEASE"/>
    <property type="match status" value="1"/>
</dbReference>
<proteinExistence type="inferred from homology"/>
<dbReference type="InterPro" id="IPR036365">
    <property type="entry name" value="PGBD-like_sf"/>
</dbReference>
<dbReference type="SUPFAM" id="SSF52096">
    <property type="entry name" value="ClpP/crotonase"/>
    <property type="match status" value="1"/>
</dbReference>
<organism evidence="8 9">
    <name type="scientific">Marinilactibacillus piezotolerans</name>
    <dbReference type="NCBI Taxonomy" id="258723"/>
    <lineage>
        <taxon>Bacteria</taxon>
        <taxon>Bacillati</taxon>
        <taxon>Bacillota</taxon>
        <taxon>Bacilli</taxon>
        <taxon>Lactobacillales</taxon>
        <taxon>Carnobacteriaceae</taxon>
        <taxon>Marinilactibacillus</taxon>
    </lineage>
</organism>
<reference evidence="9" key="1">
    <citation type="submission" date="2016-10" db="EMBL/GenBank/DDBJ databases">
        <authorList>
            <person name="Varghese N."/>
            <person name="Submissions S."/>
        </authorList>
    </citation>
    <scope>NUCLEOTIDE SEQUENCE [LARGE SCALE GENOMIC DNA]</scope>
    <source>
        <strain evidence="9">DSM 16108</strain>
    </source>
</reference>
<evidence type="ECO:0000259" key="7">
    <source>
        <dbReference type="PROSITE" id="PS50106"/>
    </source>
</evidence>
<dbReference type="GO" id="GO:0006508">
    <property type="term" value="P:proteolysis"/>
    <property type="evidence" value="ECO:0007669"/>
    <property type="project" value="UniProtKB-KW"/>
</dbReference>
<dbReference type="EMBL" id="FOSJ01000001">
    <property type="protein sequence ID" value="SFJ84111.1"/>
    <property type="molecule type" value="Genomic_DNA"/>
</dbReference>
<dbReference type="CDD" id="cd06782">
    <property type="entry name" value="cpPDZ_CPP-like"/>
    <property type="match status" value="1"/>
</dbReference>
<dbReference type="SMART" id="SM00245">
    <property type="entry name" value="TSPc"/>
    <property type="match status" value="1"/>
</dbReference>
<comment type="similarity">
    <text evidence="1 5">Belongs to the peptidase S41A family.</text>
</comment>
<keyword evidence="9" id="KW-1185">Reference proteome</keyword>
<dbReference type="InterPro" id="IPR001478">
    <property type="entry name" value="PDZ"/>
</dbReference>
<dbReference type="InterPro" id="IPR002477">
    <property type="entry name" value="Peptidoglycan-bd-like"/>
</dbReference>
<evidence type="ECO:0000256" key="2">
    <source>
        <dbReference type="ARBA" id="ARBA00022670"/>
    </source>
</evidence>
<dbReference type="InterPro" id="IPR036366">
    <property type="entry name" value="PGBDSf"/>
</dbReference>